<sequence length="303" mass="34456">MDFKKIKKTFSHFFGWSGLQICSLIVRVIPSSSLYGFANMVSSSAYRFATKQKNIALDSLSIAFGRDRSKEELDKIARDCFTFMAKSAVELMFLMDKPQLLKSKVDIAGRENLENALSKNRGVILVSGHFGNFPLLLGKLAVEGYKAAGIMRPMRDSRVEKIFLQKRKKFGVKTIYSQPRDICVNSTIQALRNNELVFIPIDQNFGTAGVFVNFFGRQAATATGPVIFAQRTKAALVPCFILRQKDDRHKIIFEPALDLMEGKDSKETVLINIQRLTDIIESYIRKYPAQWGWIHRRWKSQPS</sequence>
<organism evidence="7 8">
    <name type="scientific">Candidatus Sherwoodlollariibacterium unditelluris</name>
    <dbReference type="NCBI Taxonomy" id="1974757"/>
    <lineage>
        <taxon>Bacteria</taxon>
        <taxon>Pseudomonadati</taxon>
        <taxon>Candidatus Omnitrophota</taxon>
        <taxon>Candidatus Sherwoodlollariibacterium</taxon>
    </lineage>
</organism>
<keyword evidence="2" id="KW-1003">Cell membrane</keyword>
<protein>
    <recommendedName>
        <fullName evidence="9">Lipid A biosynthesis acyltransferase</fullName>
    </recommendedName>
</protein>
<evidence type="ECO:0000256" key="2">
    <source>
        <dbReference type="ARBA" id="ARBA00022475"/>
    </source>
</evidence>
<dbReference type="PANTHER" id="PTHR30606:SF10">
    <property type="entry name" value="PHOSPHATIDYLINOSITOL MANNOSIDE ACYLTRANSFERASE"/>
    <property type="match status" value="1"/>
</dbReference>
<name>A0A2G9YI61_9BACT</name>
<keyword evidence="4" id="KW-0808">Transferase</keyword>
<evidence type="ECO:0000256" key="1">
    <source>
        <dbReference type="ARBA" id="ARBA00004533"/>
    </source>
</evidence>
<dbReference type="GO" id="GO:0016746">
    <property type="term" value="F:acyltransferase activity"/>
    <property type="evidence" value="ECO:0007669"/>
    <property type="project" value="UniProtKB-KW"/>
</dbReference>
<gene>
    <name evidence="7" type="ORF">COX41_05575</name>
</gene>
<evidence type="ECO:0000313" key="8">
    <source>
        <dbReference type="Proteomes" id="UP000231292"/>
    </source>
</evidence>
<reference evidence="7 8" key="1">
    <citation type="submission" date="2017-09" db="EMBL/GenBank/DDBJ databases">
        <title>Depth-based differentiation of microbial function through sediment-hosted aquifers and enrichment of novel symbionts in the deep terrestrial subsurface.</title>
        <authorList>
            <person name="Probst A.J."/>
            <person name="Ladd B."/>
            <person name="Jarett J.K."/>
            <person name="Geller-Mcgrath D.E."/>
            <person name="Sieber C.M."/>
            <person name="Emerson J.B."/>
            <person name="Anantharaman K."/>
            <person name="Thomas B.C."/>
            <person name="Malmstrom R."/>
            <person name="Stieglmeier M."/>
            <person name="Klingl A."/>
            <person name="Woyke T."/>
            <person name="Ryan C.M."/>
            <person name="Banfield J.F."/>
        </authorList>
    </citation>
    <scope>NUCLEOTIDE SEQUENCE [LARGE SCALE GENOMIC DNA]</scope>
    <source>
        <strain evidence="7">CG23_combo_of_CG06-09_8_20_14_all_41_10</strain>
    </source>
</reference>
<keyword evidence="3" id="KW-0997">Cell inner membrane</keyword>
<dbReference type="GO" id="GO:0009247">
    <property type="term" value="P:glycolipid biosynthetic process"/>
    <property type="evidence" value="ECO:0007669"/>
    <property type="project" value="UniProtKB-ARBA"/>
</dbReference>
<dbReference type="PANTHER" id="PTHR30606">
    <property type="entry name" value="LIPID A BIOSYNTHESIS LAUROYL ACYLTRANSFERASE"/>
    <property type="match status" value="1"/>
</dbReference>
<dbReference type="CDD" id="cd07984">
    <property type="entry name" value="LPLAT_LABLAT-like"/>
    <property type="match status" value="1"/>
</dbReference>
<comment type="subcellular location">
    <subcellularLocation>
        <location evidence="1">Cell inner membrane</location>
    </subcellularLocation>
</comment>
<evidence type="ECO:0000256" key="6">
    <source>
        <dbReference type="ARBA" id="ARBA00023315"/>
    </source>
</evidence>
<dbReference type="Pfam" id="PF03279">
    <property type="entry name" value="Lip_A_acyltrans"/>
    <property type="match status" value="1"/>
</dbReference>
<keyword evidence="5" id="KW-0472">Membrane</keyword>
<keyword evidence="6" id="KW-0012">Acyltransferase</keyword>
<dbReference type="GO" id="GO:0005886">
    <property type="term" value="C:plasma membrane"/>
    <property type="evidence" value="ECO:0007669"/>
    <property type="project" value="UniProtKB-SubCell"/>
</dbReference>
<evidence type="ECO:0000256" key="4">
    <source>
        <dbReference type="ARBA" id="ARBA00022679"/>
    </source>
</evidence>
<evidence type="ECO:0000256" key="5">
    <source>
        <dbReference type="ARBA" id="ARBA00023136"/>
    </source>
</evidence>
<dbReference type="EMBL" id="PCRK01000142">
    <property type="protein sequence ID" value="PIP18937.1"/>
    <property type="molecule type" value="Genomic_DNA"/>
</dbReference>
<proteinExistence type="predicted"/>
<accession>A0A2G9YI61</accession>
<dbReference type="Proteomes" id="UP000231292">
    <property type="component" value="Unassembled WGS sequence"/>
</dbReference>
<dbReference type="InterPro" id="IPR004960">
    <property type="entry name" value="LipA_acyltrans"/>
</dbReference>
<dbReference type="AlphaFoldDB" id="A0A2G9YI61"/>
<evidence type="ECO:0008006" key="9">
    <source>
        <dbReference type="Google" id="ProtNLM"/>
    </source>
</evidence>
<evidence type="ECO:0000256" key="3">
    <source>
        <dbReference type="ARBA" id="ARBA00022519"/>
    </source>
</evidence>
<comment type="caution">
    <text evidence="7">The sequence shown here is derived from an EMBL/GenBank/DDBJ whole genome shotgun (WGS) entry which is preliminary data.</text>
</comment>
<dbReference type="PIRSF" id="PIRSF026649">
    <property type="entry name" value="MsbB"/>
    <property type="match status" value="1"/>
</dbReference>
<evidence type="ECO:0000313" key="7">
    <source>
        <dbReference type="EMBL" id="PIP18937.1"/>
    </source>
</evidence>